<keyword evidence="4" id="KW-1185">Reference proteome</keyword>
<protein>
    <recommendedName>
        <fullName evidence="2">2EXR domain-containing protein</fullName>
    </recommendedName>
</protein>
<dbReference type="Pfam" id="PF20150">
    <property type="entry name" value="2EXR"/>
    <property type="match status" value="1"/>
</dbReference>
<evidence type="ECO:0000313" key="3">
    <source>
        <dbReference type="EMBL" id="OWP04217.1"/>
    </source>
</evidence>
<evidence type="ECO:0000256" key="1">
    <source>
        <dbReference type="SAM" id="MobiDB-lite"/>
    </source>
</evidence>
<gene>
    <name evidence="3" type="ORF">B2J93_9285</name>
</gene>
<feature type="region of interest" description="Disordered" evidence="1">
    <location>
        <begin position="1"/>
        <end position="28"/>
    </location>
</feature>
<dbReference type="AlphaFoldDB" id="A0A218Z809"/>
<evidence type="ECO:0000313" key="4">
    <source>
        <dbReference type="Proteomes" id="UP000242519"/>
    </source>
</evidence>
<reference evidence="3 4" key="1">
    <citation type="submission" date="2017-04" db="EMBL/GenBank/DDBJ databases">
        <title>Draft genome sequence of Marssonina coronaria NL1: causal agent of apple blotch.</title>
        <authorList>
            <person name="Cheng Q."/>
        </authorList>
    </citation>
    <scope>NUCLEOTIDE SEQUENCE [LARGE SCALE GENOMIC DNA]</scope>
    <source>
        <strain evidence="3 4">NL1</strain>
    </source>
</reference>
<feature type="compositionally biased region" description="Basic residues" evidence="1">
    <location>
        <begin position="1"/>
        <end position="14"/>
    </location>
</feature>
<feature type="domain" description="2EXR" evidence="2">
    <location>
        <begin position="59"/>
        <end position="123"/>
    </location>
</feature>
<organism evidence="3 4">
    <name type="scientific">Diplocarpon coronariae</name>
    <dbReference type="NCBI Taxonomy" id="2795749"/>
    <lineage>
        <taxon>Eukaryota</taxon>
        <taxon>Fungi</taxon>
        <taxon>Dikarya</taxon>
        <taxon>Ascomycota</taxon>
        <taxon>Pezizomycotina</taxon>
        <taxon>Leotiomycetes</taxon>
        <taxon>Helotiales</taxon>
        <taxon>Drepanopezizaceae</taxon>
        <taxon>Diplocarpon</taxon>
    </lineage>
</organism>
<accession>A0A218Z809</accession>
<evidence type="ECO:0000259" key="2">
    <source>
        <dbReference type="Pfam" id="PF20150"/>
    </source>
</evidence>
<proteinExistence type="predicted"/>
<dbReference type="OrthoDB" id="3496077at2759"/>
<comment type="caution">
    <text evidence="3">The sequence shown here is derived from an EMBL/GenBank/DDBJ whole genome shotgun (WGS) entry which is preliminary data.</text>
</comment>
<sequence>MSKKEKGKTLRRLQKTTSSALKGFIRSRRKKNGNCIQVAVPSSPLPKASDDSSSLSSTFHPFPRLAPELQTLIWRECVADMPRVIQVVERTWKGKQEYFGVTNIPPILHTCFLSRSLALKFSTRIVPYGSVINLSWGSAKHDLKDEMLDMAGISLCPVGGSCPSSHKLTTEAWNERHRHLEHKRMVEDYNVRNMALQLSSDFPNRVVTFHNMPRRGKASSAIYILSETFYHASNLKHLTRSRSAGEQQQYEEKRFGFWREYWEFYEPQIRSEILERSAFSAGLGVWEEMHGTCLHHVPRIKICEESYLCKIGRKIKMAVLHQMPKPKLEA</sequence>
<dbReference type="EMBL" id="MZNU01000116">
    <property type="protein sequence ID" value="OWP04217.1"/>
    <property type="molecule type" value="Genomic_DNA"/>
</dbReference>
<name>A0A218Z809_9HELO</name>
<dbReference type="Proteomes" id="UP000242519">
    <property type="component" value="Unassembled WGS sequence"/>
</dbReference>
<dbReference type="InterPro" id="IPR045518">
    <property type="entry name" value="2EXR"/>
</dbReference>
<dbReference type="InParanoid" id="A0A218Z809"/>